<evidence type="ECO:0000256" key="4">
    <source>
        <dbReference type="ARBA" id="ARBA00013673"/>
    </source>
</evidence>
<proteinExistence type="inferred from homology"/>
<evidence type="ECO:0000313" key="16">
    <source>
        <dbReference type="EMBL" id="SHE25872.1"/>
    </source>
</evidence>
<dbReference type="NCBIfam" id="NF008693">
    <property type="entry name" value="PRK11713.2-3"/>
    <property type="match status" value="1"/>
</dbReference>
<comment type="function">
    <text evidence="10">Specifically methylates the N3 position of the uracil ring of uridine 1498 (m3U1498) in 16S rRNA. Acts on the fully assembled 30S ribosomal subunit.</text>
</comment>
<evidence type="ECO:0000256" key="8">
    <source>
        <dbReference type="ARBA" id="ARBA00022679"/>
    </source>
</evidence>
<accession>A0A1M4S0Y6</accession>
<evidence type="ECO:0000256" key="1">
    <source>
        <dbReference type="ARBA" id="ARBA00004496"/>
    </source>
</evidence>
<sequence>MFRDASTAALTRPEPYPVSVTAPVFLITSETLEPTGAATTATPGARLTLTGPEAHHAVSVRRLHPGERVDLVDGRGLRLVCEVTDAAADGGRRERLGVQVVQRIQEPDAGLKLVLVQALAKGGRDEQAIETATEVGADLVVPWWAERCVAVWRGVKATRGRQRWQAAAREAAKQSRRARVPEIAELLTTAELSGWVRQVCEAGGTVLVLHEEATRPIGDAALPETRAGAGASEGAGTTEGDPREGAGGAGEAPVLAVVVGPEGGISDTEVEALEDAGARAVRLGPHVLRTASAGPVALAVLAQRTGLWG</sequence>
<evidence type="ECO:0000256" key="5">
    <source>
        <dbReference type="ARBA" id="ARBA00022490"/>
    </source>
</evidence>
<dbReference type="Pfam" id="PF04452">
    <property type="entry name" value="Methyltrans_RNA"/>
    <property type="match status" value="1"/>
</dbReference>
<evidence type="ECO:0000256" key="6">
    <source>
        <dbReference type="ARBA" id="ARBA00022552"/>
    </source>
</evidence>
<evidence type="ECO:0000256" key="9">
    <source>
        <dbReference type="ARBA" id="ARBA00022691"/>
    </source>
</evidence>
<feature type="compositionally biased region" description="Low complexity" evidence="13">
    <location>
        <begin position="224"/>
        <end position="239"/>
    </location>
</feature>
<dbReference type="PANTHER" id="PTHR30027:SF3">
    <property type="entry name" value="16S RRNA (URACIL(1498)-N(3))-METHYLTRANSFERASE"/>
    <property type="match status" value="1"/>
</dbReference>
<dbReference type="SUPFAM" id="SSF88697">
    <property type="entry name" value="PUA domain-like"/>
    <property type="match status" value="1"/>
</dbReference>
<feature type="region of interest" description="Disordered" evidence="13">
    <location>
        <begin position="221"/>
        <end position="249"/>
    </location>
</feature>
<dbReference type="CDD" id="cd18084">
    <property type="entry name" value="RsmE-like"/>
    <property type="match status" value="1"/>
</dbReference>
<dbReference type="PANTHER" id="PTHR30027">
    <property type="entry name" value="RIBOSOMAL RNA SMALL SUBUNIT METHYLTRANSFERASE E"/>
    <property type="match status" value="1"/>
</dbReference>
<dbReference type="STRING" id="1892869.ACGLYG10_2109"/>
<dbReference type="Pfam" id="PF20260">
    <property type="entry name" value="PUA_4"/>
    <property type="match status" value="1"/>
</dbReference>
<dbReference type="Proteomes" id="UP000184291">
    <property type="component" value="Unassembled WGS sequence"/>
</dbReference>
<protein>
    <recommendedName>
        <fullName evidence="4">Ribosomal RNA small subunit methyltransferase E</fullName>
        <ecNumber evidence="3">2.1.1.193</ecNumber>
    </recommendedName>
    <alternativeName>
        <fullName evidence="11">16S rRNA m3U1498 methyltransferase</fullName>
    </alternativeName>
</protein>
<keyword evidence="7 16" id="KW-0489">Methyltransferase</keyword>
<evidence type="ECO:0000256" key="13">
    <source>
        <dbReference type="SAM" id="MobiDB-lite"/>
    </source>
</evidence>
<dbReference type="EMBL" id="FQTT01000012">
    <property type="protein sequence ID" value="SHE25872.1"/>
    <property type="molecule type" value="Genomic_DNA"/>
</dbReference>
<evidence type="ECO:0000259" key="15">
    <source>
        <dbReference type="Pfam" id="PF20260"/>
    </source>
</evidence>
<dbReference type="InterPro" id="IPR046886">
    <property type="entry name" value="RsmE_MTase_dom"/>
</dbReference>
<evidence type="ECO:0000256" key="2">
    <source>
        <dbReference type="ARBA" id="ARBA00005528"/>
    </source>
</evidence>
<dbReference type="InterPro" id="IPR015947">
    <property type="entry name" value="PUA-like_sf"/>
</dbReference>
<dbReference type="GO" id="GO:0070042">
    <property type="term" value="F:rRNA (uridine-N3-)-methyltransferase activity"/>
    <property type="evidence" value="ECO:0007669"/>
    <property type="project" value="TreeGrafter"/>
</dbReference>
<feature type="domain" description="Ribosomal RNA small subunit methyltransferase E methyltransferase" evidence="14">
    <location>
        <begin position="111"/>
        <end position="301"/>
    </location>
</feature>
<dbReference type="NCBIfam" id="TIGR00046">
    <property type="entry name" value="RsmE family RNA methyltransferase"/>
    <property type="match status" value="1"/>
</dbReference>
<dbReference type="SUPFAM" id="SSF75217">
    <property type="entry name" value="alpha/beta knot"/>
    <property type="match status" value="1"/>
</dbReference>
<dbReference type="GO" id="GO:0005737">
    <property type="term" value="C:cytoplasm"/>
    <property type="evidence" value="ECO:0007669"/>
    <property type="project" value="UniProtKB-SubCell"/>
</dbReference>
<dbReference type="Gene3D" id="3.40.1280.10">
    <property type="match status" value="1"/>
</dbReference>
<feature type="domain" description="Ribosomal RNA small subunit methyltransferase E PUA-like" evidence="15">
    <location>
        <begin position="49"/>
        <end position="86"/>
    </location>
</feature>
<dbReference type="InterPro" id="IPR006700">
    <property type="entry name" value="RsmE"/>
</dbReference>
<evidence type="ECO:0000259" key="14">
    <source>
        <dbReference type="Pfam" id="PF04452"/>
    </source>
</evidence>
<keyword evidence="6" id="KW-0698">rRNA processing</keyword>
<keyword evidence="9" id="KW-0949">S-adenosyl-L-methionine</keyword>
<evidence type="ECO:0000256" key="10">
    <source>
        <dbReference type="ARBA" id="ARBA00025699"/>
    </source>
</evidence>
<evidence type="ECO:0000256" key="7">
    <source>
        <dbReference type="ARBA" id="ARBA00022603"/>
    </source>
</evidence>
<dbReference type="InterPro" id="IPR046887">
    <property type="entry name" value="RsmE_PUA-like"/>
</dbReference>
<comment type="similarity">
    <text evidence="2">Belongs to the RNA methyltransferase RsmE family.</text>
</comment>
<comment type="subcellular location">
    <subcellularLocation>
        <location evidence="1">Cytoplasm</location>
    </subcellularLocation>
</comment>
<reference evidence="17" key="1">
    <citation type="submission" date="2016-09" db="EMBL/GenBank/DDBJ databases">
        <authorList>
            <person name="Strepis N."/>
        </authorList>
    </citation>
    <scope>NUCLEOTIDE SEQUENCE [LARGE SCALE GENOMIC DNA]</scope>
</reference>
<dbReference type="AlphaFoldDB" id="A0A1M4S0Y6"/>
<dbReference type="GO" id="GO:0070475">
    <property type="term" value="P:rRNA base methylation"/>
    <property type="evidence" value="ECO:0007669"/>
    <property type="project" value="TreeGrafter"/>
</dbReference>
<keyword evidence="17" id="KW-1185">Reference proteome</keyword>
<organism evidence="16 17">
    <name type="scientific">Actinomyces glycerinitolerans</name>
    <dbReference type="NCBI Taxonomy" id="1892869"/>
    <lineage>
        <taxon>Bacteria</taxon>
        <taxon>Bacillati</taxon>
        <taxon>Actinomycetota</taxon>
        <taxon>Actinomycetes</taxon>
        <taxon>Actinomycetales</taxon>
        <taxon>Actinomycetaceae</taxon>
        <taxon>Actinomyces</taxon>
    </lineage>
</organism>
<dbReference type="EC" id="2.1.1.193" evidence="3"/>
<dbReference type="InterPro" id="IPR029028">
    <property type="entry name" value="Alpha/beta_knot_MTases"/>
</dbReference>
<keyword evidence="5" id="KW-0963">Cytoplasm</keyword>
<evidence type="ECO:0000256" key="11">
    <source>
        <dbReference type="ARBA" id="ARBA00033196"/>
    </source>
</evidence>
<gene>
    <name evidence="16" type="ORF">ACGLYG10_2109</name>
</gene>
<keyword evidence="8 16" id="KW-0808">Transferase</keyword>
<name>A0A1M4S0Y6_9ACTO</name>
<dbReference type="Gene3D" id="2.40.240.20">
    <property type="entry name" value="Hypothetical PUA domain-like, domain 1"/>
    <property type="match status" value="1"/>
</dbReference>
<comment type="catalytic activity">
    <reaction evidence="12">
        <text>uridine(1498) in 16S rRNA + S-adenosyl-L-methionine = N(3)-methyluridine(1498) in 16S rRNA + S-adenosyl-L-homocysteine + H(+)</text>
        <dbReference type="Rhea" id="RHEA:42920"/>
        <dbReference type="Rhea" id="RHEA-COMP:10283"/>
        <dbReference type="Rhea" id="RHEA-COMP:10284"/>
        <dbReference type="ChEBI" id="CHEBI:15378"/>
        <dbReference type="ChEBI" id="CHEBI:57856"/>
        <dbReference type="ChEBI" id="CHEBI:59789"/>
        <dbReference type="ChEBI" id="CHEBI:65315"/>
        <dbReference type="ChEBI" id="CHEBI:74502"/>
        <dbReference type="EC" id="2.1.1.193"/>
    </reaction>
</comment>
<evidence type="ECO:0000256" key="3">
    <source>
        <dbReference type="ARBA" id="ARBA00012328"/>
    </source>
</evidence>
<dbReference type="InterPro" id="IPR029026">
    <property type="entry name" value="tRNA_m1G_MTases_N"/>
</dbReference>
<evidence type="ECO:0000256" key="12">
    <source>
        <dbReference type="ARBA" id="ARBA00047944"/>
    </source>
</evidence>
<evidence type="ECO:0000313" key="17">
    <source>
        <dbReference type="Proteomes" id="UP000184291"/>
    </source>
</evidence>